<dbReference type="OrthoDB" id="528553at2"/>
<dbReference type="AlphaFoldDB" id="A0A370KER5"/>
<evidence type="ECO:0000313" key="7">
    <source>
        <dbReference type="Proteomes" id="UP000254939"/>
    </source>
</evidence>
<dbReference type="GO" id="GO:0046914">
    <property type="term" value="F:transition metal ion binding"/>
    <property type="evidence" value="ECO:0007669"/>
    <property type="project" value="InterPro"/>
</dbReference>
<keyword evidence="3" id="KW-0408">Iron</keyword>
<accession>A0A370KER5</accession>
<reference evidence="6 7" key="1">
    <citation type="submission" date="2017-03" db="EMBL/GenBank/DDBJ databases">
        <title>Genome analysis of Rhizobial strains effectives or ineffectives for nitrogen fixation isolated from bean seeds.</title>
        <authorList>
            <person name="Peralta H."/>
            <person name="Aguilar-Vera A."/>
            <person name="Mora Y."/>
            <person name="Vargas-Lagunas C."/>
            <person name="Girard L."/>
            <person name="Mora J."/>
        </authorList>
    </citation>
    <scope>NUCLEOTIDE SEQUENCE [LARGE SCALE GENOMIC DNA]</scope>
    <source>
        <strain evidence="6 7">CCGM3</strain>
    </source>
</reference>
<feature type="compositionally biased region" description="Basic and acidic residues" evidence="4">
    <location>
        <begin position="7"/>
        <end position="26"/>
    </location>
</feature>
<protein>
    <submittedName>
        <fullName evidence="6">Nitrile hydratase subunit alpha</fullName>
    </submittedName>
</protein>
<organism evidence="6 7">
    <name type="scientific">Rhizobium grahamii</name>
    <dbReference type="NCBI Taxonomy" id="1120045"/>
    <lineage>
        <taxon>Bacteria</taxon>
        <taxon>Pseudomonadati</taxon>
        <taxon>Pseudomonadota</taxon>
        <taxon>Alphaproteobacteria</taxon>
        <taxon>Hyphomicrobiales</taxon>
        <taxon>Rhizobiaceae</taxon>
        <taxon>Rhizobium/Agrobacterium group</taxon>
        <taxon>Rhizobium</taxon>
    </lineage>
</organism>
<feature type="domain" description="Nitrile hydratase alpha/Thiocyanate hydrolase gamma" evidence="5">
    <location>
        <begin position="38"/>
        <end position="215"/>
    </location>
</feature>
<dbReference type="Gene3D" id="3.90.330.10">
    <property type="entry name" value="Nitrile hydratase alpha /Thiocyanate hydrolase gamma"/>
    <property type="match status" value="1"/>
</dbReference>
<dbReference type="InterPro" id="IPR036648">
    <property type="entry name" value="CN_Hdrase_a/SCN_Hdrase_g_sf"/>
</dbReference>
<comment type="similarity">
    <text evidence="1">Belongs to the nitrile hydratase subunit alpha family.</text>
</comment>
<proteinExistence type="inferred from homology"/>
<dbReference type="GO" id="GO:0003824">
    <property type="term" value="F:catalytic activity"/>
    <property type="evidence" value="ECO:0007669"/>
    <property type="project" value="InterPro"/>
</dbReference>
<evidence type="ECO:0000256" key="4">
    <source>
        <dbReference type="SAM" id="MobiDB-lite"/>
    </source>
</evidence>
<dbReference type="InterPro" id="IPR023900">
    <property type="entry name" value="CN_Hdrtase_asu/SCN_Hdrlase_gsu"/>
</dbReference>
<dbReference type="Pfam" id="PF02979">
    <property type="entry name" value="NHase_alpha"/>
    <property type="match status" value="1"/>
</dbReference>
<keyword evidence="2 3" id="KW-0479">Metal-binding</keyword>
<dbReference type="InterPro" id="IPR004232">
    <property type="entry name" value="CN_Hdrtase_a/SCN_Hdrlase_g"/>
</dbReference>
<gene>
    <name evidence="6" type="ORF">B5K06_32020</name>
</gene>
<dbReference type="Proteomes" id="UP000254939">
    <property type="component" value="Unassembled WGS sequence"/>
</dbReference>
<sequence length="225" mass="25453">MTVGTDDNDHHDHDHDHPGHSHPHDEISIADAPGYYDFMETAVRELLIERRLFGADEIRRQIEVLDSRTPALGAKVVARAWVDDGFRQRLLDDGRKGCEELGITFYDDTQLIVVENTPKVHNLIVCTLCSCYPRPVLGLPPDWYKLKPYRARAVYEPRTVLEEFGTHIPDDVEIIVSDSTAMVRYLVLPMRPAGTEAMSEEDLATLVTRDAMIGVIPVEYRTEAA</sequence>
<name>A0A370KER5_9HYPH</name>
<feature type="binding site" evidence="3">
    <location>
        <position position="129"/>
    </location>
    <ligand>
        <name>Fe(3+)</name>
        <dbReference type="ChEBI" id="CHEBI:29034"/>
    </ligand>
</feature>
<feature type="binding site" evidence="3">
    <location>
        <position position="130"/>
    </location>
    <ligand>
        <name>Fe(3+)</name>
        <dbReference type="ChEBI" id="CHEBI:29034"/>
    </ligand>
</feature>
<evidence type="ECO:0000313" key="6">
    <source>
        <dbReference type="EMBL" id="RDJ02712.1"/>
    </source>
</evidence>
<dbReference type="RefSeq" id="WP_114715768.1">
    <property type="nucleotide sequence ID" value="NZ_KZ857269.1"/>
</dbReference>
<evidence type="ECO:0000256" key="3">
    <source>
        <dbReference type="PIRSR" id="PIRSR001426-1"/>
    </source>
</evidence>
<evidence type="ECO:0000256" key="2">
    <source>
        <dbReference type="ARBA" id="ARBA00022723"/>
    </source>
</evidence>
<evidence type="ECO:0000256" key="1">
    <source>
        <dbReference type="ARBA" id="ARBA00009363"/>
    </source>
</evidence>
<dbReference type="EMBL" id="NAAC01000046">
    <property type="protein sequence ID" value="RDJ02712.1"/>
    <property type="molecule type" value="Genomic_DNA"/>
</dbReference>
<dbReference type="SUPFAM" id="SSF56209">
    <property type="entry name" value="Nitrile hydratase alpha chain"/>
    <property type="match status" value="1"/>
</dbReference>
<feature type="region of interest" description="Disordered" evidence="4">
    <location>
        <begin position="1"/>
        <end position="26"/>
    </location>
</feature>
<evidence type="ECO:0000259" key="5">
    <source>
        <dbReference type="Pfam" id="PF02979"/>
    </source>
</evidence>
<dbReference type="PIRSF" id="PIRSF001426">
    <property type="entry name" value="NHase_alpha"/>
    <property type="match status" value="1"/>
</dbReference>
<comment type="caution">
    <text evidence="6">The sequence shown here is derived from an EMBL/GenBank/DDBJ whole genome shotgun (WGS) entry which is preliminary data.</text>
</comment>
<feature type="binding site" evidence="3">
    <location>
        <position position="126"/>
    </location>
    <ligand>
        <name>Fe(3+)</name>
        <dbReference type="ChEBI" id="CHEBI:29034"/>
    </ligand>
</feature>
<feature type="binding site" evidence="3">
    <location>
        <position position="131"/>
    </location>
    <ligand>
        <name>Fe(3+)</name>
        <dbReference type="ChEBI" id="CHEBI:29034"/>
    </ligand>
</feature>